<comment type="caution">
    <text evidence="2">The sequence shown here is derived from an EMBL/GenBank/DDBJ whole genome shotgun (WGS) entry which is preliminary data.</text>
</comment>
<evidence type="ECO:0000313" key="2">
    <source>
        <dbReference type="EMBL" id="CAK9030509.1"/>
    </source>
</evidence>
<feature type="compositionally biased region" description="Polar residues" evidence="1">
    <location>
        <begin position="34"/>
        <end position="51"/>
    </location>
</feature>
<evidence type="ECO:0000256" key="1">
    <source>
        <dbReference type="SAM" id="MobiDB-lite"/>
    </source>
</evidence>
<reference evidence="2 3" key="1">
    <citation type="submission" date="2024-02" db="EMBL/GenBank/DDBJ databases">
        <authorList>
            <person name="Chen Y."/>
            <person name="Shah S."/>
            <person name="Dougan E. K."/>
            <person name="Thang M."/>
            <person name="Chan C."/>
        </authorList>
    </citation>
    <scope>NUCLEOTIDE SEQUENCE [LARGE SCALE GENOMIC DNA]</scope>
</reference>
<feature type="compositionally biased region" description="Basic and acidic residues" evidence="1">
    <location>
        <begin position="96"/>
        <end position="113"/>
    </location>
</feature>
<feature type="region of interest" description="Disordered" evidence="1">
    <location>
        <begin position="31"/>
        <end position="150"/>
    </location>
</feature>
<sequence length="150" mass="16927">GLIRKSIATEGFQGSFLPAWQELQLQQRGVLGTHEQTFLQPSPRPAQTSQTPPGPVGGPCPPGPLGLVFPGELTDEKAEKEKRRKQQQEMQNALEEQIKEQRARKEQQRRQQSEETGSVLVKCSPRPSPLHQVPQDAERERKRLQQQVAH</sequence>
<protein>
    <submittedName>
        <fullName evidence="2">Ankyrin-2</fullName>
    </submittedName>
</protein>
<feature type="compositionally biased region" description="Pro residues" evidence="1">
    <location>
        <begin position="52"/>
        <end position="64"/>
    </location>
</feature>
<gene>
    <name evidence="2" type="ORF">SCF082_LOCUS19236</name>
</gene>
<dbReference type="EMBL" id="CAXAMM010013113">
    <property type="protein sequence ID" value="CAK9030509.1"/>
    <property type="molecule type" value="Genomic_DNA"/>
</dbReference>
<evidence type="ECO:0000313" key="3">
    <source>
        <dbReference type="Proteomes" id="UP001642464"/>
    </source>
</evidence>
<feature type="non-terminal residue" evidence="2">
    <location>
        <position position="1"/>
    </location>
</feature>
<keyword evidence="3" id="KW-1185">Reference proteome</keyword>
<dbReference type="Proteomes" id="UP001642464">
    <property type="component" value="Unassembled WGS sequence"/>
</dbReference>
<accession>A0ABP0KUE8</accession>
<name>A0ABP0KUE8_9DINO</name>
<organism evidence="2 3">
    <name type="scientific">Durusdinium trenchii</name>
    <dbReference type="NCBI Taxonomy" id="1381693"/>
    <lineage>
        <taxon>Eukaryota</taxon>
        <taxon>Sar</taxon>
        <taxon>Alveolata</taxon>
        <taxon>Dinophyceae</taxon>
        <taxon>Suessiales</taxon>
        <taxon>Symbiodiniaceae</taxon>
        <taxon>Durusdinium</taxon>
    </lineage>
</organism>
<proteinExistence type="predicted"/>